<dbReference type="Proteomes" id="UP000284605">
    <property type="component" value="Unassembled WGS sequence"/>
</dbReference>
<name>A0A418VTH8_9PROT</name>
<sequence length="80" mass="8516">MEHGYAARLDCAPCGRGADVDLDSLCRQLGAQFPLVEIRKHATCPHCGGAVTLAMRLAKAGPKPAGHPMAIRIKPTSPRR</sequence>
<keyword evidence="3" id="KW-1185">Reference proteome</keyword>
<organism evidence="2 3">
    <name type="scientific">Oleomonas cavernae</name>
    <dbReference type="NCBI Taxonomy" id="2320859"/>
    <lineage>
        <taxon>Bacteria</taxon>
        <taxon>Pseudomonadati</taxon>
        <taxon>Pseudomonadota</taxon>
        <taxon>Alphaproteobacteria</taxon>
        <taxon>Acetobacterales</taxon>
        <taxon>Acetobacteraceae</taxon>
        <taxon>Oleomonas</taxon>
    </lineage>
</organism>
<proteinExistence type="predicted"/>
<evidence type="ECO:0000313" key="3">
    <source>
        <dbReference type="Proteomes" id="UP000284605"/>
    </source>
</evidence>
<accession>A0A418VTH8</accession>
<dbReference type="EMBL" id="QYUK01000016">
    <property type="protein sequence ID" value="RJF80467.1"/>
    <property type="molecule type" value="Genomic_DNA"/>
</dbReference>
<reference evidence="2 3" key="1">
    <citation type="submission" date="2018-09" db="EMBL/GenBank/DDBJ databases">
        <authorList>
            <person name="Zhu H."/>
        </authorList>
    </citation>
    <scope>NUCLEOTIDE SEQUENCE [LARGE SCALE GENOMIC DNA]</scope>
    <source>
        <strain evidence="2 3">K1W22B-8</strain>
    </source>
</reference>
<evidence type="ECO:0000256" key="1">
    <source>
        <dbReference type="SAM" id="MobiDB-lite"/>
    </source>
</evidence>
<feature type="region of interest" description="Disordered" evidence="1">
    <location>
        <begin position="61"/>
        <end position="80"/>
    </location>
</feature>
<evidence type="ECO:0000313" key="2">
    <source>
        <dbReference type="EMBL" id="RJF80467.1"/>
    </source>
</evidence>
<protein>
    <submittedName>
        <fullName evidence="2">Uncharacterized protein</fullName>
    </submittedName>
</protein>
<dbReference type="AlphaFoldDB" id="A0A418VTH8"/>
<gene>
    <name evidence="2" type="ORF">D3874_25370</name>
</gene>
<comment type="caution">
    <text evidence="2">The sequence shown here is derived from an EMBL/GenBank/DDBJ whole genome shotgun (WGS) entry which is preliminary data.</text>
</comment>